<reference evidence="1" key="1">
    <citation type="journal article" date="2012" name="PLoS Negl. Trop. Dis.">
        <title>A systematically improved high quality genome and transcriptome of the human blood fluke Schistosoma mansoni.</title>
        <authorList>
            <person name="Protasio A.V."/>
            <person name="Tsai I.J."/>
            <person name="Babbage A."/>
            <person name="Nichol S."/>
            <person name="Hunt M."/>
            <person name="Aslett M.A."/>
            <person name="De Silva N."/>
            <person name="Velarde G.S."/>
            <person name="Anderson T.J."/>
            <person name="Clark R.C."/>
            <person name="Davidson C."/>
            <person name="Dillon G.P."/>
            <person name="Holroyd N.E."/>
            <person name="LoVerde P.T."/>
            <person name="Lloyd C."/>
            <person name="McQuillan J."/>
            <person name="Oliveira G."/>
            <person name="Otto T.D."/>
            <person name="Parker-Manuel S.J."/>
            <person name="Quail M.A."/>
            <person name="Wilson R.A."/>
            <person name="Zerlotini A."/>
            <person name="Dunne D.W."/>
            <person name="Berriman M."/>
        </authorList>
    </citation>
    <scope>NUCLEOTIDE SEQUENCE [LARGE SCALE GENOMIC DNA]</scope>
    <source>
        <strain evidence="1">Puerto Rican</strain>
    </source>
</reference>
<dbReference type="RefSeq" id="XP_018651739.1">
    <property type="nucleotide sequence ID" value="XM_018796615.1"/>
</dbReference>
<proteinExistence type="predicted"/>
<dbReference type="AlphaFoldDB" id="G4VI82"/>
<dbReference type="WBParaSite" id="Smp_143210.1">
    <property type="protein sequence ID" value="Smp_143210.1"/>
    <property type="gene ID" value="Smp_143210"/>
</dbReference>
<dbReference type="CTD" id="8355506"/>
<accession>G4VI82</accession>
<protein>
    <submittedName>
        <fullName evidence="2">Uncharacterized protein</fullName>
    </submittedName>
</protein>
<evidence type="ECO:0000313" key="2">
    <source>
        <dbReference type="WBParaSite" id="Smp_143210.1"/>
    </source>
</evidence>
<name>G4VI82_SCHMA</name>
<reference evidence="2" key="2">
    <citation type="submission" date="2018-12" db="UniProtKB">
        <authorList>
            <consortium name="WormBaseParasite"/>
        </authorList>
    </citation>
    <scope>IDENTIFICATION</scope>
    <source>
        <strain evidence="2">Puerto Rican</strain>
    </source>
</reference>
<keyword evidence="1" id="KW-1185">Reference proteome</keyword>
<evidence type="ECO:0000313" key="1">
    <source>
        <dbReference type="Proteomes" id="UP000008854"/>
    </source>
</evidence>
<dbReference type="InParanoid" id="G4VI82"/>
<organism evidence="1 2">
    <name type="scientific">Schistosoma mansoni</name>
    <name type="common">Blood fluke</name>
    <dbReference type="NCBI Taxonomy" id="6183"/>
    <lineage>
        <taxon>Eukaryota</taxon>
        <taxon>Metazoa</taxon>
        <taxon>Spiralia</taxon>
        <taxon>Lophotrochozoa</taxon>
        <taxon>Platyhelminthes</taxon>
        <taxon>Trematoda</taxon>
        <taxon>Digenea</taxon>
        <taxon>Strigeidida</taxon>
        <taxon>Schistosomatoidea</taxon>
        <taxon>Schistosomatidae</taxon>
        <taxon>Schistosoma</taxon>
    </lineage>
</organism>
<dbReference type="Proteomes" id="UP000008854">
    <property type="component" value="Unassembled WGS sequence"/>
</dbReference>
<dbReference type="HOGENOM" id="CLU_2253365_0_0_1"/>
<dbReference type="GeneID" id="8355506"/>
<dbReference type="KEGG" id="smm:Smp_143210"/>
<sequence length="104" mass="11918">MSKGMEEPVNDYVREYTEENDTLHNAQHRFRKDKTSPPVLFYSDESIYGGTNGVQQGESKQEIDGEQLNVAQPVETLCYEHKQTSNVLQGKIPSLFSTERSLRH</sequence>